<dbReference type="RefSeq" id="WP_006357556.1">
    <property type="nucleotide sequence ID" value="NZ_BACI01000029.1"/>
</dbReference>
<keyword evidence="2" id="KW-0413">Isomerase</keyword>
<name>F9VRZ9_9ACTN</name>
<comment type="caution">
    <text evidence="2">The sequence shown here is derived from an EMBL/GenBank/DDBJ whole genome shotgun (WGS) entry which is preliminary data.</text>
</comment>
<keyword evidence="1" id="KW-0443">Lipid metabolism</keyword>
<proteinExistence type="predicted"/>
<dbReference type="GO" id="GO:0006635">
    <property type="term" value="P:fatty acid beta-oxidation"/>
    <property type="evidence" value="ECO:0007669"/>
    <property type="project" value="TreeGrafter"/>
</dbReference>
<dbReference type="eggNOG" id="COG1024">
    <property type="taxonomic scope" value="Bacteria"/>
</dbReference>
<dbReference type="Pfam" id="PF00378">
    <property type="entry name" value="ECH_1"/>
    <property type="match status" value="1"/>
</dbReference>
<dbReference type="SUPFAM" id="SSF52096">
    <property type="entry name" value="ClpP/crotonase"/>
    <property type="match status" value="1"/>
</dbReference>
<evidence type="ECO:0000313" key="3">
    <source>
        <dbReference type="Proteomes" id="UP000003558"/>
    </source>
</evidence>
<evidence type="ECO:0000313" key="2">
    <source>
        <dbReference type="EMBL" id="GAA11388.1"/>
    </source>
</evidence>
<dbReference type="GO" id="GO:0004165">
    <property type="term" value="F:delta(3)-delta(2)-enoyl-CoA isomerase activity"/>
    <property type="evidence" value="ECO:0007669"/>
    <property type="project" value="TreeGrafter"/>
</dbReference>
<dbReference type="PANTHER" id="PTHR11941">
    <property type="entry name" value="ENOYL-COA HYDRATASE-RELATED"/>
    <property type="match status" value="1"/>
</dbReference>
<organism evidence="2 3">
    <name type="scientific">Gordonia alkanivorans NBRC 16433</name>
    <dbReference type="NCBI Taxonomy" id="1027371"/>
    <lineage>
        <taxon>Bacteria</taxon>
        <taxon>Bacillati</taxon>
        <taxon>Actinomycetota</taxon>
        <taxon>Actinomycetes</taxon>
        <taxon>Mycobacteriales</taxon>
        <taxon>Gordoniaceae</taxon>
        <taxon>Gordonia</taxon>
    </lineage>
</organism>
<gene>
    <name evidence="2" type="ORF">GOALK_029_00430</name>
</gene>
<dbReference type="FunFam" id="3.90.226.10:FF:000049">
    <property type="entry name" value="Enoyl-CoA delta isomerase 3"/>
    <property type="match status" value="1"/>
</dbReference>
<dbReference type="Proteomes" id="UP000003558">
    <property type="component" value="Unassembled WGS sequence"/>
</dbReference>
<dbReference type="InterPro" id="IPR001753">
    <property type="entry name" value="Enoyl-CoA_hydra/iso"/>
</dbReference>
<sequence length="220" mass="23776">MTATLEFHDDIAVLILGEDENRFSPRFLESVSTHLDKVESDAHGLVTVGSGKFYSNGLDLDWLLANGDKADSYVGQVQELFARLLNFPLPTVAGVNGHAFGAGAMFALAHDYRVMREDRGYYCFPEVDIRIPFTPGMAALIQAKLTPQAALTAMTTGHRYAGPEAVAVGLADSVADEHAIVSSALDRLKPLVGKDSNTLGAIKSTMFRSVTEVLREGHTH</sequence>
<dbReference type="InterPro" id="IPR029045">
    <property type="entry name" value="ClpP/crotonase-like_dom_sf"/>
</dbReference>
<dbReference type="Gene3D" id="3.90.226.10">
    <property type="entry name" value="2-enoyl-CoA Hydratase, Chain A, domain 1"/>
    <property type="match status" value="1"/>
</dbReference>
<dbReference type="AlphaFoldDB" id="F9VRZ9"/>
<reference evidence="2 3" key="1">
    <citation type="submission" date="2011-05" db="EMBL/GenBank/DDBJ databases">
        <title>Whole genome shotgun sequence of Gordonia alkanivorans NBRC 16433.</title>
        <authorList>
            <person name="Hosoyama A."/>
            <person name="Nakamura S."/>
            <person name="Takarada H."/>
            <person name="Tsuchikane K."/>
            <person name="Yamazaki S."/>
            <person name="Fujita N."/>
        </authorList>
    </citation>
    <scope>NUCLEOTIDE SEQUENCE [LARGE SCALE GENOMIC DNA]</scope>
    <source>
        <strain evidence="2 3">NBRC 16433</strain>
    </source>
</reference>
<dbReference type="PANTHER" id="PTHR11941:SF75">
    <property type="entry name" value="ENOYL-COA HYDRATASE_ISOMERASE FAMILY PROTEIN"/>
    <property type="match status" value="1"/>
</dbReference>
<dbReference type="EMBL" id="BACI01000029">
    <property type="protein sequence ID" value="GAA11388.1"/>
    <property type="molecule type" value="Genomic_DNA"/>
</dbReference>
<dbReference type="CDD" id="cd06558">
    <property type="entry name" value="crotonase-like"/>
    <property type="match status" value="1"/>
</dbReference>
<evidence type="ECO:0000256" key="1">
    <source>
        <dbReference type="ARBA" id="ARBA00023098"/>
    </source>
</evidence>
<accession>F9VRZ9</accession>
<dbReference type="STRING" id="1027371.GOALK_029_00430"/>
<protein>
    <submittedName>
        <fullName evidence="2">Putative enoyl-CoA hydratase/isomerase family protein</fullName>
    </submittedName>
</protein>